<dbReference type="InterPro" id="IPR001412">
    <property type="entry name" value="aa-tRNA-synth_I_CS"/>
</dbReference>
<keyword evidence="4 9" id="KW-0547">Nucleotide-binding</keyword>
<organism evidence="13 14">
    <name type="scientific">Bacteroides ovatus</name>
    <dbReference type="NCBI Taxonomy" id="28116"/>
    <lineage>
        <taxon>Bacteria</taxon>
        <taxon>Pseudomonadati</taxon>
        <taxon>Bacteroidota</taxon>
        <taxon>Bacteroidia</taxon>
        <taxon>Bacteroidales</taxon>
        <taxon>Bacteroidaceae</taxon>
        <taxon>Bacteroides</taxon>
    </lineage>
</organism>
<dbReference type="GO" id="GO:0005524">
    <property type="term" value="F:ATP binding"/>
    <property type="evidence" value="ECO:0007669"/>
    <property type="project" value="UniProtKB-UniRule"/>
</dbReference>
<evidence type="ECO:0000256" key="9">
    <source>
        <dbReference type="HAMAP-Rule" id="MF_00123"/>
    </source>
</evidence>
<proteinExistence type="inferred from homology"/>
<dbReference type="SMART" id="SM01016">
    <property type="entry name" value="Arg_tRNA_synt_N"/>
    <property type="match status" value="1"/>
</dbReference>
<keyword evidence="5 9" id="KW-0067">ATP-binding</keyword>
<evidence type="ECO:0000256" key="6">
    <source>
        <dbReference type="ARBA" id="ARBA00022917"/>
    </source>
</evidence>
<dbReference type="PANTHER" id="PTHR11956">
    <property type="entry name" value="ARGINYL-TRNA SYNTHETASE"/>
    <property type="match status" value="1"/>
</dbReference>
<evidence type="ECO:0000259" key="11">
    <source>
        <dbReference type="SMART" id="SM00836"/>
    </source>
</evidence>
<dbReference type="SUPFAM" id="SSF55190">
    <property type="entry name" value="Arginyl-tRNA synthetase (ArgRS), N-terminal 'additional' domain"/>
    <property type="match status" value="1"/>
</dbReference>
<comment type="similarity">
    <text evidence="1 9 10">Belongs to the class-I aminoacyl-tRNA synthetase family.</text>
</comment>
<dbReference type="GO" id="GO:0006420">
    <property type="term" value="P:arginyl-tRNA aminoacylation"/>
    <property type="evidence" value="ECO:0007669"/>
    <property type="project" value="UniProtKB-UniRule"/>
</dbReference>
<dbReference type="GeneID" id="29453286"/>
<dbReference type="Pfam" id="PF05746">
    <property type="entry name" value="DALR_1"/>
    <property type="match status" value="1"/>
</dbReference>
<accession>A0A6N3V2V3</accession>
<evidence type="ECO:0000256" key="10">
    <source>
        <dbReference type="RuleBase" id="RU363038"/>
    </source>
</evidence>
<dbReference type="InterPro" id="IPR008909">
    <property type="entry name" value="DALR_anticod-bd"/>
</dbReference>
<dbReference type="GO" id="GO:0004814">
    <property type="term" value="F:arginine-tRNA ligase activity"/>
    <property type="evidence" value="ECO:0007669"/>
    <property type="project" value="UniProtKB-UniRule"/>
</dbReference>
<dbReference type="Proteomes" id="UP000460135">
    <property type="component" value="Unassembled WGS sequence"/>
</dbReference>
<dbReference type="InterPro" id="IPR035684">
    <property type="entry name" value="ArgRS_core"/>
</dbReference>
<reference evidence="13 14" key="1">
    <citation type="journal article" date="2019" name="Nat. Med.">
        <title>A library of human gut bacterial isolates paired with longitudinal multiomics data enables mechanistic microbiome research.</title>
        <authorList>
            <person name="Poyet M."/>
            <person name="Groussin M."/>
            <person name="Gibbons S.M."/>
            <person name="Avila-Pacheco J."/>
            <person name="Jiang X."/>
            <person name="Kearney S.M."/>
            <person name="Perrotta A.R."/>
            <person name="Berdy B."/>
            <person name="Zhao S."/>
            <person name="Lieberman T.D."/>
            <person name="Swanson P.K."/>
            <person name="Smith M."/>
            <person name="Roesemann S."/>
            <person name="Alexander J.E."/>
            <person name="Rich S.A."/>
            <person name="Livny J."/>
            <person name="Vlamakis H."/>
            <person name="Clish C."/>
            <person name="Bullock K."/>
            <person name="Deik A."/>
            <person name="Scott J."/>
            <person name="Pierce K.A."/>
            <person name="Xavier R.J."/>
            <person name="Alm E.J."/>
        </authorList>
    </citation>
    <scope>NUCLEOTIDE SEQUENCE [LARGE SCALE GENOMIC DNA]</scope>
    <source>
        <strain evidence="13 14">BIOML-A183</strain>
    </source>
</reference>
<dbReference type="SUPFAM" id="SSF47323">
    <property type="entry name" value="Anticodon-binding domain of a subclass of class I aminoacyl-tRNA synthetases"/>
    <property type="match status" value="1"/>
</dbReference>
<gene>
    <name evidence="9" type="primary">argS</name>
    <name evidence="13" type="ORF">F3F51_23865</name>
</gene>
<keyword evidence="6 9" id="KW-0648">Protein biosynthesis</keyword>
<evidence type="ECO:0000313" key="13">
    <source>
        <dbReference type="EMBL" id="KAA3799665.1"/>
    </source>
</evidence>
<dbReference type="SMART" id="SM00836">
    <property type="entry name" value="DALR_1"/>
    <property type="match status" value="1"/>
</dbReference>
<dbReference type="GO" id="GO:0005737">
    <property type="term" value="C:cytoplasm"/>
    <property type="evidence" value="ECO:0007669"/>
    <property type="project" value="UniProtKB-SubCell"/>
</dbReference>
<keyword evidence="2 9" id="KW-0963">Cytoplasm</keyword>
<keyword evidence="7 9" id="KW-0030">Aminoacyl-tRNA synthetase</keyword>
<dbReference type="InterPro" id="IPR009080">
    <property type="entry name" value="tRNAsynth_Ia_anticodon-bd"/>
</dbReference>
<dbReference type="EMBL" id="VWLX01000024">
    <property type="protein sequence ID" value="KAA3799665.1"/>
    <property type="molecule type" value="Genomic_DNA"/>
</dbReference>
<dbReference type="FunFam" id="3.40.50.620:FF:000125">
    <property type="entry name" value="Arginine--tRNA ligase"/>
    <property type="match status" value="1"/>
</dbReference>
<sequence length="605" mass="67686">MKIEDKLVASVISGLKALYGQEVPEKMVQMQKTKKEFEGHLTLVVFPFLKMSKKGPEQTAQEIGGYLKANDPAVAAFNVIKGFLNLTIASATWIELLNEIQADEQYGLMQVTDASPLVMIEYSSPNTNKPLHLGHVRNNLLGNALANIVAANGNKVVKTNIVNDRGIHICKSMLAWKKYGNGETPETSGKKGDHLVGDYYVSFDKHYKAEVKELMAKFTAQGMSGDEAKAKAEAESPLMQEAREMLVKWEAGDPEVRGLWEMMNNWVYAGFDETYKKMGVSFDKIYYESNTYLEGKEKVMEGLEKGFFYKKEDGSVWADLTAEGLDHKLLLRGDGTSVYMTQDIGTAKLRFADYPINKMIYVVGNEQNYHFQVLSILLDKLGFEWGKSLVHFSYGMVELPEGKMKSREGTVVDADDLMEEMIATAKETSQELGKLDGLTQEEADDIARIVGLGALKYFILKVDARKNMTFNPKESIDFNGNTGPFIQYTYARIQSVLRKAAESGIVIPEQIPAGIELSEKEEGLIQMVADFAAVVKQAGEDYSPSIIANYTYDLVKEYNQFYHDYSILREENEAVKVFRIALSANVAKVVRLGMNLLGIEVPSRM</sequence>
<evidence type="ECO:0000256" key="5">
    <source>
        <dbReference type="ARBA" id="ARBA00022840"/>
    </source>
</evidence>
<evidence type="ECO:0000256" key="7">
    <source>
        <dbReference type="ARBA" id="ARBA00023146"/>
    </source>
</evidence>
<dbReference type="Pfam" id="PF00750">
    <property type="entry name" value="tRNA-synt_1d"/>
    <property type="match status" value="1"/>
</dbReference>
<keyword evidence="3 9" id="KW-0436">Ligase</keyword>
<dbReference type="EC" id="6.1.1.19" evidence="9"/>
<dbReference type="InterPro" id="IPR001278">
    <property type="entry name" value="Arg-tRNA-ligase"/>
</dbReference>
<dbReference type="Gene3D" id="3.30.1360.70">
    <property type="entry name" value="Arginyl tRNA synthetase N-terminal domain"/>
    <property type="match status" value="1"/>
</dbReference>
<dbReference type="Gene3D" id="3.40.50.620">
    <property type="entry name" value="HUPs"/>
    <property type="match status" value="1"/>
</dbReference>
<protein>
    <recommendedName>
        <fullName evidence="9">Arginine--tRNA ligase</fullName>
        <ecNumber evidence="9">6.1.1.19</ecNumber>
    </recommendedName>
    <alternativeName>
        <fullName evidence="9">Arginyl-tRNA synthetase</fullName>
        <shortName evidence="9">ArgRS</shortName>
    </alternativeName>
</protein>
<evidence type="ECO:0000256" key="8">
    <source>
        <dbReference type="ARBA" id="ARBA00049339"/>
    </source>
</evidence>
<comment type="subcellular location">
    <subcellularLocation>
        <location evidence="9">Cytoplasm</location>
    </subcellularLocation>
</comment>
<evidence type="ECO:0000259" key="12">
    <source>
        <dbReference type="SMART" id="SM01016"/>
    </source>
</evidence>
<evidence type="ECO:0000256" key="1">
    <source>
        <dbReference type="ARBA" id="ARBA00005594"/>
    </source>
</evidence>
<dbReference type="InterPro" id="IPR036695">
    <property type="entry name" value="Arg-tRNA-synth_N_sf"/>
</dbReference>
<feature type="domain" description="Arginyl tRNA synthetase N-terminal" evidence="12">
    <location>
        <begin position="5"/>
        <end position="88"/>
    </location>
</feature>
<dbReference type="PANTHER" id="PTHR11956:SF5">
    <property type="entry name" value="ARGININE--TRNA LIGASE, CYTOPLASMIC"/>
    <property type="match status" value="1"/>
</dbReference>
<evidence type="ECO:0000313" key="14">
    <source>
        <dbReference type="Proteomes" id="UP000460135"/>
    </source>
</evidence>
<comment type="catalytic activity">
    <reaction evidence="8 9">
        <text>tRNA(Arg) + L-arginine + ATP = L-arginyl-tRNA(Arg) + AMP + diphosphate</text>
        <dbReference type="Rhea" id="RHEA:20301"/>
        <dbReference type="Rhea" id="RHEA-COMP:9658"/>
        <dbReference type="Rhea" id="RHEA-COMP:9673"/>
        <dbReference type="ChEBI" id="CHEBI:30616"/>
        <dbReference type="ChEBI" id="CHEBI:32682"/>
        <dbReference type="ChEBI" id="CHEBI:33019"/>
        <dbReference type="ChEBI" id="CHEBI:78442"/>
        <dbReference type="ChEBI" id="CHEBI:78513"/>
        <dbReference type="ChEBI" id="CHEBI:456215"/>
        <dbReference type="EC" id="6.1.1.19"/>
    </reaction>
</comment>
<feature type="short sequence motif" description="'HIGH' region" evidence="9">
    <location>
        <begin position="125"/>
        <end position="135"/>
    </location>
</feature>
<comment type="subunit">
    <text evidence="9">Monomer.</text>
</comment>
<feature type="domain" description="DALR anticodon binding" evidence="11">
    <location>
        <begin position="486"/>
        <end position="605"/>
    </location>
</feature>
<evidence type="ECO:0000256" key="3">
    <source>
        <dbReference type="ARBA" id="ARBA00022598"/>
    </source>
</evidence>
<dbReference type="Gene3D" id="1.10.730.10">
    <property type="entry name" value="Isoleucyl-tRNA Synthetase, Domain 1"/>
    <property type="match status" value="1"/>
</dbReference>
<dbReference type="KEGG" id="boa:Bovatus_02913"/>
<dbReference type="AlphaFoldDB" id="A0A6N3V2V3"/>
<dbReference type="SUPFAM" id="SSF52374">
    <property type="entry name" value="Nucleotidylyl transferase"/>
    <property type="match status" value="1"/>
</dbReference>
<dbReference type="HAMAP" id="MF_00123">
    <property type="entry name" value="Arg_tRNA_synth"/>
    <property type="match status" value="1"/>
</dbReference>
<dbReference type="RefSeq" id="WP_004296481.1">
    <property type="nucleotide sequence ID" value="NZ_CAKJZA010000004.1"/>
</dbReference>
<evidence type="ECO:0000256" key="4">
    <source>
        <dbReference type="ARBA" id="ARBA00022741"/>
    </source>
</evidence>
<dbReference type="NCBIfam" id="TIGR00456">
    <property type="entry name" value="argS"/>
    <property type="match status" value="1"/>
</dbReference>
<evidence type="ECO:0000256" key="2">
    <source>
        <dbReference type="ARBA" id="ARBA00022490"/>
    </source>
</evidence>
<dbReference type="PROSITE" id="PS00178">
    <property type="entry name" value="AA_TRNA_LIGASE_I"/>
    <property type="match status" value="1"/>
</dbReference>
<comment type="caution">
    <text evidence="13">The sequence shown here is derived from an EMBL/GenBank/DDBJ whole genome shotgun (WGS) entry which is preliminary data.</text>
</comment>
<dbReference type="InterPro" id="IPR005148">
    <property type="entry name" value="Arg-tRNA-synth_N"/>
</dbReference>
<dbReference type="InterPro" id="IPR014729">
    <property type="entry name" value="Rossmann-like_a/b/a_fold"/>
</dbReference>
<dbReference type="PRINTS" id="PR01038">
    <property type="entry name" value="TRNASYNTHARG"/>
</dbReference>
<name>A0A6N3V2V3_BACOV</name>